<feature type="binding site" evidence="12">
    <location>
        <begin position="248"/>
        <end position="251"/>
    </location>
    <ligand>
        <name>substrate</name>
    </ligand>
</feature>
<keyword evidence="9 14" id="KW-0560">Oxidoreductase</keyword>
<dbReference type="RefSeq" id="WP_055654643.1">
    <property type="nucleotide sequence ID" value="NZ_CXST01000001.1"/>
</dbReference>
<dbReference type="FunFam" id="1.20.140.10:FF:000003">
    <property type="entry name" value="isovaleryl-CoA dehydrogenase, mitochondrial"/>
    <property type="match status" value="1"/>
</dbReference>
<feature type="binding site" evidence="12">
    <location>
        <begin position="371"/>
        <end position="372"/>
    </location>
    <ligand>
        <name>substrate</name>
    </ligand>
</feature>
<evidence type="ECO:0000256" key="4">
    <source>
        <dbReference type="ARBA" id="ARBA00012044"/>
    </source>
</evidence>
<organism evidence="18 19">
    <name type="scientific">Roseibium aggregatum</name>
    <dbReference type="NCBI Taxonomy" id="187304"/>
    <lineage>
        <taxon>Bacteria</taxon>
        <taxon>Pseudomonadati</taxon>
        <taxon>Pseudomonadota</taxon>
        <taxon>Alphaproteobacteria</taxon>
        <taxon>Hyphomicrobiales</taxon>
        <taxon>Stappiaceae</taxon>
        <taxon>Roseibium</taxon>
    </lineage>
</organism>
<keyword evidence="6 14" id="KW-0285">Flavoprotein</keyword>
<dbReference type="Proteomes" id="UP000048926">
    <property type="component" value="Unassembled WGS sequence"/>
</dbReference>
<feature type="domain" description="Acyl-CoA dehydrogenase/oxidase N-terminal" evidence="17">
    <location>
        <begin position="15"/>
        <end position="126"/>
    </location>
</feature>
<evidence type="ECO:0000256" key="13">
    <source>
        <dbReference type="PIRSR" id="PIRSR634183-3"/>
    </source>
</evidence>
<dbReference type="STRING" id="187304.B0E33_24985"/>
<feature type="binding site" evidence="13">
    <location>
        <begin position="164"/>
        <end position="166"/>
    </location>
    <ligand>
        <name>FAD</name>
        <dbReference type="ChEBI" id="CHEBI:57692"/>
    </ligand>
</feature>
<feature type="binding site" evidence="13">
    <location>
        <position position="287"/>
    </location>
    <ligand>
        <name>FAD</name>
        <dbReference type="ChEBI" id="CHEBI:57692"/>
    </ligand>
</feature>
<dbReference type="Pfam" id="PF02770">
    <property type="entry name" value="Acyl-CoA_dh_M"/>
    <property type="match status" value="1"/>
</dbReference>
<evidence type="ECO:0000256" key="14">
    <source>
        <dbReference type="RuleBase" id="RU362125"/>
    </source>
</evidence>
<dbReference type="SUPFAM" id="SSF56645">
    <property type="entry name" value="Acyl-CoA dehydrogenase NM domain-like"/>
    <property type="match status" value="1"/>
</dbReference>
<dbReference type="CDD" id="cd01156">
    <property type="entry name" value="IVD"/>
    <property type="match status" value="1"/>
</dbReference>
<gene>
    <name evidence="18" type="primary">mmgC_1</name>
    <name evidence="18" type="ORF">LAL4801_01030</name>
</gene>
<evidence type="ECO:0000259" key="15">
    <source>
        <dbReference type="Pfam" id="PF00441"/>
    </source>
</evidence>
<dbReference type="InterPro" id="IPR046373">
    <property type="entry name" value="Acyl-CoA_Oxase/DH_mid-dom_sf"/>
</dbReference>
<feature type="active site" description="Proton acceptor" evidence="11">
    <location>
        <position position="250"/>
    </location>
</feature>
<dbReference type="EMBL" id="CXST01000001">
    <property type="protein sequence ID" value="CTQ42599.1"/>
    <property type="molecule type" value="Genomic_DNA"/>
</dbReference>
<name>A0A0M6Y185_9HYPH</name>
<evidence type="ECO:0000256" key="12">
    <source>
        <dbReference type="PIRSR" id="PIRSR634183-2"/>
    </source>
</evidence>
<dbReference type="Gene3D" id="1.20.140.10">
    <property type="entry name" value="Butyryl-CoA Dehydrogenase, subunit A, domain 3"/>
    <property type="match status" value="1"/>
</dbReference>
<dbReference type="OrthoDB" id="9775090at2"/>
<feature type="domain" description="Acyl-CoA dehydrogenase/oxidase C-terminal" evidence="15">
    <location>
        <begin position="237"/>
        <end position="385"/>
    </location>
</feature>
<dbReference type="EC" id="1.3.8.4" evidence="4"/>
<dbReference type="InterPro" id="IPR006091">
    <property type="entry name" value="Acyl-CoA_Oxase/DH_mid-dom"/>
</dbReference>
<evidence type="ECO:0000256" key="6">
    <source>
        <dbReference type="ARBA" id="ARBA00022630"/>
    </source>
</evidence>
<feature type="binding site" evidence="13">
    <location>
        <begin position="131"/>
        <end position="140"/>
    </location>
    <ligand>
        <name>FAD</name>
        <dbReference type="ChEBI" id="CHEBI:57692"/>
    </ligand>
</feature>
<dbReference type="InterPro" id="IPR009100">
    <property type="entry name" value="AcylCoA_DH/oxidase_NM_dom_sf"/>
</dbReference>
<evidence type="ECO:0000256" key="2">
    <source>
        <dbReference type="ARBA" id="ARBA00004898"/>
    </source>
</evidence>
<dbReference type="GO" id="GO:0050660">
    <property type="term" value="F:flavin adenine dinucleotide binding"/>
    <property type="evidence" value="ECO:0007669"/>
    <property type="project" value="InterPro"/>
</dbReference>
<feature type="binding site" evidence="12">
    <location>
        <position position="140"/>
    </location>
    <ligand>
        <name>substrate</name>
    </ligand>
</feature>
<evidence type="ECO:0000259" key="17">
    <source>
        <dbReference type="Pfam" id="PF02771"/>
    </source>
</evidence>
<dbReference type="FunFam" id="2.40.110.10:FF:000004">
    <property type="entry name" value="Isovaleryl-CoA dehydrogenase, mitochondrial"/>
    <property type="match status" value="1"/>
</dbReference>
<evidence type="ECO:0000256" key="8">
    <source>
        <dbReference type="ARBA" id="ARBA00022946"/>
    </source>
</evidence>
<evidence type="ECO:0000256" key="7">
    <source>
        <dbReference type="ARBA" id="ARBA00022827"/>
    </source>
</evidence>
<keyword evidence="19" id="KW-1185">Reference proteome</keyword>
<comment type="similarity">
    <text evidence="3 14">Belongs to the acyl-CoA dehydrogenase family.</text>
</comment>
<protein>
    <recommendedName>
        <fullName evidence="5">Isovaleryl-CoA dehydrogenase, mitochondrial</fullName>
        <ecNumber evidence="4">1.3.8.4</ecNumber>
    </recommendedName>
</protein>
<evidence type="ECO:0000256" key="1">
    <source>
        <dbReference type="ARBA" id="ARBA00001974"/>
    </source>
</evidence>
<evidence type="ECO:0000256" key="5">
    <source>
        <dbReference type="ARBA" id="ARBA00018258"/>
    </source>
</evidence>
<dbReference type="PANTHER" id="PTHR43884:SF12">
    <property type="entry name" value="ISOVALERYL-COA DEHYDROGENASE, MITOCHONDRIAL-RELATED"/>
    <property type="match status" value="1"/>
</dbReference>
<dbReference type="GO" id="GO:0008470">
    <property type="term" value="F:3-methylbutanoyl-CoA dehydrogenase activity"/>
    <property type="evidence" value="ECO:0007669"/>
    <property type="project" value="UniProtKB-EC"/>
</dbReference>
<dbReference type="PIRSF" id="PIRSF016578">
    <property type="entry name" value="HsaA"/>
    <property type="match status" value="1"/>
</dbReference>
<dbReference type="Pfam" id="PF00441">
    <property type="entry name" value="Acyl-CoA_dh_1"/>
    <property type="match status" value="1"/>
</dbReference>
<comment type="catalytic activity">
    <reaction evidence="10">
        <text>3-methylbutanoyl-CoA + oxidized [electron-transfer flavoprotein] + H(+) = 3-methylbut-2-enoyl-CoA + reduced [electron-transfer flavoprotein]</text>
        <dbReference type="Rhea" id="RHEA:12276"/>
        <dbReference type="Rhea" id="RHEA-COMP:10685"/>
        <dbReference type="Rhea" id="RHEA-COMP:10686"/>
        <dbReference type="ChEBI" id="CHEBI:15378"/>
        <dbReference type="ChEBI" id="CHEBI:57344"/>
        <dbReference type="ChEBI" id="CHEBI:57345"/>
        <dbReference type="ChEBI" id="CHEBI:57692"/>
        <dbReference type="ChEBI" id="CHEBI:58307"/>
        <dbReference type="EC" id="1.3.8.4"/>
    </reaction>
</comment>
<dbReference type="PROSITE" id="PS00073">
    <property type="entry name" value="ACYL_COA_DH_2"/>
    <property type="match status" value="1"/>
</dbReference>
<feature type="binding site" evidence="13">
    <location>
        <position position="276"/>
    </location>
    <ligand>
        <name>FAD</name>
        <dbReference type="ChEBI" id="CHEBI:57692"/>
    </ligand>
</feature>
<dbReference type="Pfam" id="PF02771">
    <property type="entry name" value="Acyl-CoA_dh_N"/>
    <property type="match status" value="1"/>
</dbReference>
<evidence type="ECO:0000259" key="16">
    <source>
        <dbReference type="Pfam" id="PF02770"/>
    </source>
</evidence>
<dbReference type="InterPro" id="IPR013786">
    <property type="entry name" value="AcylCoA_DH/ox_N"/>
</dbReference>
<sequence length="390" mass="42603">MIRNDFPGFNFDLGETADMLRDTVRSYSQDRIAPLAEKIDREDWFPRELWPEMGDLGLHGITVEEEWGGSGLGYLEHCIAMEEVSRASASIGLSYGAHSNLCVNQLRRWGSDDQKKRYLNKLVSGEHLGALAMSEPGAGSDVVSMKLKAEKKGDRYVLNGSKMWITNGPSADTMIIYAKTDPEAGPKGITAFLVEKSFPGFSVAQKLDKLGMRGSETGELVFQDCEVPEENVLGQVGKGVNVLMSGLDYERAVLAAGAVGIMQAAMDVVIPYVHEREQFGQPIGTFQLVQGKVADMYVTMNATKSYVYAVAKACDRGETTREDAAGAILYAAENATKLALDAIQLLGGNGYINEYPTGRLLRDAKLYEIGAGTSEIRRMLIGREIFNKTA</sequence>
<dbReference type="PANTHER" id="PTHR43884">
    <property type="entry name" value="ACYL-COA DEHYDROGENASE"/>
    <property type="match status" value="1"/>
</dbReference>
<evidence type="ECO:0000313" key="18">
    <source>
        <dbReference type="EMBL" id="CTQ42599.1"/>
    </source>
</evidence>
<evidence type="ECO:0000313" key="19">
    <source>
        <dbReference type="Proteomes" id="UP000048926"/>
    </source>
</evidence>
<feature type="binding site" evidence="13">
    <location>
        <begin position="373"/>
        <end position="375"/>
    </location>
    <ligand>
        <name>FAD</name>
        <dbReference type="ChEBI" id="CHEBI:57692"/>
    </ligand>
</feature>
<dbReference type="AlphaFoldDB" id="A0A0M6Y185"/>
<keyword evidence="7 13" id="KW-0274">FAD</keyword>
<dbReference type="PROSITE" id="PS00072">
    <property type="entry name" value="ACYL_COA_DH_1"/>
    <property type="match status" value="1"/>
</dbReference>
<dbReference type="InterPro" id="IPR006089">
    <property type="entry name" value="Acyl-CoA_DH_CS"/>
</dbReference>
<evidence type="ECO:0000256" key="9">
    <source>
        <dbReference type="ARBA" id="ARBA00023002"/>
    </source>
</evidence>
<dbReference type="InterPro" id="IPR036250">
    <property type="entry name" value="AcylCo_DH-like_C"/>
</dbReference>
<comment type="cofactor">
    <cofactor evidence="1 13 14">
        <name>FAD</name>
        <dbReference type="ChEBI" id="CHEBI:57692"/>
    </cofactor>
</comment>
<dbReference type="GO" id="GO:0006552">
    <property type="term" value="P:L-leucine catabolic process"/>
    <property type="evidence" value="ECO:0007669"/>
    <property type="project" value="TreeGrafter"/>
</dbReference>
<evidence type="ECO:0000256" key="11">
    <source>
        <dbReference type="PIRSR" id="PIRSR634183-1"/>
    </source>
</evidence>
<dbReference type="Gene3D" id="2.40.110.10">
    <property type="entry name" value="Butyryl-CoA Dehydrogenase, subunit A, domain 2"/>
    <property type="match status" value="1"/>
</dbReference>
<keyword evidence="8" id="KW-0809">Transit peptide</keyword>
<reference evidence="19" key="1">
    <citation type="submission" date="2015-07" db="EMBL/GenBank/DDBJ databases">
        <authorList>
            <person name="Rodrigo-Torres Lidia"/>
            <person name="Arahal R.David."/>
        </authorList>
    </citation>
    <scope>NUCLEOTIDE SEQUENCE [LARGE SCALE GENOMIC DNA]</scope>
    <source>
        <strain evidence="19">CECT 4801</strain>
    </source>
</reference>
<evidence type="ECO:0000256" key="10">
    <source>
        <dbReference type="ARBA" id="ARBA00052875"/>
    </source>
</evidence>
<dbReference type="InterPro" id="IPR034183">
    <property type="entry name" value="IVD"/>
</dbReference>
<feature type="domain" description="Acyl-CoA oxidase/dehydrogenase middle" evidence="16">
    <location>
        <begin position="130"/>
        <end position="225"/>
    </location>
</feature>
<evidence type="ECO:0000256" key="3">
    <source>
        <dbReference type="ARBA" id="ARBA00009347"/>
    </source>
</evidence>
<dbReference type="SUPFAM" id="SSF47203">
    <property type="entry name" value="Acyl-CoA dehydrogenase C-terminal domain-like"/>
    <property type="match status" value="1"/>
</dbReference>
<dbReference type="InterPro" id="IPR009075">
    <property type="entry name" value="AcylCo_DH/oxidase_C"/>
</dbReference>
<feature type="binding site" evidence="13">
    <location>
        <begin position="344"/>
        <end position="348"/>
    </location>
    <ligand>
        <name>FAD</name>
        <dbReference type="ChEBI" id="CHEBI:57692"/>
    </ligand>
</feature>
<proteinExistence type="inferred from homology"/>
<dbReference type="Gene3D" id="1.10.540.10">
    <property type="entry name" value="Acyl-CoA dehydrogenase/oxidase, N-terminal domain"/>
    <property type="match status" value="1"/>
</dbReference>
<accession>A0A0M6Y185</accession>
<dbReference type="InterPro" id="IPR037069">
    <property type="entry name" value="AcylCoA_DH/ox_N_sf"/>
</dbReference>
<comment type="pathway">
    <text evidence="2">Amino-acid degradation; L-leucine degradation; (S)-3-hydroxy-3-methylglutaryl-CoA from 3-isovaleryl-CoA: step 1/3.</text>
</comment>
<dbReference type="FunFam" id="1.10.540.10:FF:000007">
    <property type="entry name" value="Isovaleryl-CoA dehydrogenase, mitochondrial"/>
    <property type="match status" value="1"/>
</dbReference>